<evidence type="ECO:0000313" key="11">
    <source>
        <dbReference type="EMBL" id="GME82705.1"/>
    </source>
</evidence>
<protein>
    <recommendedName>
        <fullName evidence="1">non-specific serine/threonine protein kinase</fullName>
        <ecNumber evidence="1">2.7.11.1</ecNumber>
    </recommendedName>
</protein>
<dbReference type="InterPro" id="IPR051272">
    <property type="entry name" value="RIO-type_Ser/Thr_kinase"/>
</dbReference>
<evidence type="ECO:0000256" key="4">
    <source>
        <dbReference type="ARBA" id="ARBA00022741"/>
    </source>
</evidence>
<feature type="compositionally biased region" description="Acidic residues" evidence="9">
    <location>
        <begin position="178"/>
        <end position="221"/>
    </location>
</feature>
<organism evidence="11 12">
    <name type="scientific">Candida boidinii</name>
    <name type="common">Yeast</name>
    <dbReference type="NCBI Taxonomy" id="5477"/>
    <lineage>
        <taxon>Eukaryota</taxon>
        <taxon>Fungi</taxon>
        <taxon>Dikarya</taxon>
        <taxon>Ascomycota</taxon>
        <taxon>Saccharomycotina</taxon>
        <taxon>Pichiomycetes</taxon>
        <taxon>Pichiales</taxon>
        <taxon>Pichiaceae</taxon>
        <taxon>Ogataea</taxon>
        <taxon>Ogataea/Candida clade</taxon>
    </lineage>
</organism>
<accession>A0A9W6WE04</accession>
<dbReference type="Pfam" id="PF01163">
    <property type="entry name" value="RIO1"/>
    <property type="match status" value="1"/>
</dbReference>
<evidence type="ECO:0000256" key="1">
    <source>
        <dbReference type="ARBA" id="ARBA00012513"/>
    </source>
</evidence>
<dbReference type="Proteomes" id="UP001165120">
    <property type="component" value="Unassembled WGS sequence"/>
</dbReference>
<dbReference type="InterPro" id="IPR018935">
    <property type="entry name" value="RIO_kinase_CS"/>
</dbReference>
<dbReference type="AlphaFoldDB" id="A0A9W6WE04"/>
<dbReference type="GO" id="GO:0005524">
    <property type="term" value="F:ATP binding"/>
    <property type="evidence" value="ECO:0007669"/>
    <property type="project" value="UniProtKB-KW"/>
</dbReference>
<name>A0A9W6WE04_CANBO</name>
<keyword evidence="2" id="KW-0723">Serine/threonine-protein kinase</keyword>
<evidence type="ECO:0000259" key="10">
    <source>
        <dbReference type="Pfam" id="PF01163"/>
    </source>
</evidence>
<comment type="catalytic activity">
    <reaction evidence="7">
        <text>L-threonyl-[protein] + ATP = O-phospho-L-threonyl-[protein] + ADP + H(+)</text>
        <dbReference type="Rhea" id="RHEA:46608"/>
        <dbReference type="Rhea" id="RHEA-COMP:11060"/>
        <dbReference type="Rhea" id="RHEA-COMP:11605"/>
        <dbReference type="ChEBI" id="CHEBI:15378"/>
        <dbReference type="ChEBI" id="CHEBI:30013"/>
        <dbReference type="ChEBI" id="CHEBI:30616"/>
        <dbReference type="ChEBI" id="CHEBI:61977"/>
        <dbReference type="ChEBI" id="CHEBI:456216"/>
        <dbReference type="EC" id="2.7.11.1"/>
    </reaction>
</comment>
<feature type="domain" description="RIO-type" evidence="10">
    <location>
        <begin position="1"/>
        <end position="63"/>
    </location>
</feature>
<reference evidence="11" key="1">
    <citation type="submission" date="2023-04" db="EMBL/GenBank/DDBJ databases">
        <title>Candida boidinii NBRC 10035.</title>
        <authorList>
            <person name="Ichikawa N."/>
            <person name="Sato H."/>
            <person name="Tonouchi N."/>
        </authorList>
    </citation>
    <scope>NUCLEOTIDE SEQUENCE</scope>
    <source>
        <strain evidence="11">NBRC 10035</strain>
    </source>
</reference>
<dbReference type="PANTHER" id="PTHR45723">
    <property type="entry name" value="SERINE/THREONINE-PROTEIN KINASE RIO1"/>
    <property type="match status" value="1"/>
</dbReference>
<evidence type="ECO:0000313" key="12">
    <source>
        <dbReference type="Proteomes" id="UP001165120"/>
    </source>
</evidence>
<sequence length="240" mass="28712">MRWLYQKCRLVHADLSEYNSIVHEDKLFIIDVSQSVEPEHQMSLDFLRMDIKNVNDFFSRNKKINVYPERLIFKFIIQPWHMLYKDEEVVEPENEGVLEEYLNSMPLKSGDDIDKLTREDEVFRSLHLVSSLNHLEERDFQKFSEGKIDTLTDLVDPRLLKQLDKMNRKKNKQRDNYNDNEDQEGADDDDDDDDNGEDDEEEEDDDDDEDEEESGDGEDQEDGQRKRHLKKPPRRKEKTR</sequence>
<keyword evidence="6" id="KW-0067">ATP-binding</keyword>
<keyword evidence="4" id="KW-0547">Nucleotide-binding</keyword>
<comment type="catalytic activity">
    <reaction evidence="8">
        <text>L-seryl-[protein] + ATP = O-phospho-L-seryl-[protein] + ADP + H(+)</text>
        <dbReference type="Rhea" id="RHEA:17989"/>
        <dbReference type="Rhea" id="RHEA-COMP:9863"/>
        <dbReference type="Rhea" id="RHEA-COMP:11604"/>
        <dbReference type="ChEBI" id="CHEBI:15378"/>
        <dbReference type="ChEBI" id="CHEBI:29999"/>
        <dbReference type="ChEBI" id="CHEBI:30616"/>
        <dbReference type="ChEBI" id="CHEBI:83421"/>
        <dbReference type="ChEBI" id="CHEBI:456216"/>
        <dbReference type="EC" id="2.7.11.1"/>
    </reaction>
</comment>
<feature type="compositionally biased region" description="Basic residues" evidence="9">
    <location>
        <begin position="225"/>
        <end position="240"/>
    </location>
</feature>
<comment type="caution">
    <text evidence="11">The sequence shown here is derived from an EMBL/GenBank/DDBJ whole genome shotgun (WGS) entry which is preliminary data.</text>
</comment>
<keyword evidence="5" id="KW-0418">Kinase</keyword>
<evidence type="ECO:0000256" key="7">
    <source>
        <dbReference type="ARBA" id="ARBA00047899"/>
    </source>
</evidence>
<proteinExistence type="predicted"/>
<dbReference type="SUPFAM" id="SSF56112">
    <property type="entry name" value="Protein kinase-like (PK-like)"/>
    <property type="match status" value="1"/>
</dbReference>
<evidence type="ECO:0000256" key="6">
    <source>
        <dbReference type="ARBA" id="ARBA00022840"/>
    </source>
</evidence>
<dbReference type="InterPro" id="IPR018934">
    <property type="entry name" value="RIO_dom"/>
</dbReference>
<keyword evidence="12" id="KW-1185">Reference proteome</keyword>
<dbReference type="PROSITE" id="PS01245">
    <property type="entry name" value="RIO1"/>
    <property type="match status" value="1"/>
</dbReference>
<dbReference type="GO" id="GO:0004674">
    <property type="term" value="F:protein serine/threonine kinase activity"/>
    <property type="evidence" value="ECO:0007669"/>
    <property type="project" value="UniProtKB-KW"/>
</dbReference>
<dbReference type="Gene3D" id="1.10.510.10">
    <property type="entry name" value="Transferase(Phosphotransferase) domain 1"/>
    <property type="match status" value="1"/>
</dbReference>
<keyword evidence="3" id="KW-0808">Transferase</keyword>
<evidence type="ECO:0000256" key="8">
    <source>
        <dbReference type="ARBA" id="ARBA00048679"/>
    </source>
</evidence>
<gene>
    <name evidence="11" type="ORF">Cboi02_000682100</name>
</gene>
<feature type="region of interest" description="Disordered" evidence="9">
    <location>
        <begin position="165"/>
        <end position="240"/>
    </location>
</feature>
<dbReference type="InterPro" id="IPR011009">
    <property type="entry name" value="Kinase-like_dom_sf"/>
</dbReference>
<evidence type="ECO:0000256" key="9">
    <source>
        <dbReference type="SAM" id="MobiDB-lite"/>
    </source>
</evidence>
<dbReference type="EMBL" id="BSXN01005419">
    <property type="protein sequence ID" value="GME82705.1"/>
    <property type="molecule type" value="Genomic_DNA"/>
</dbReference>
<evidence type="ECO:0000256" key="3">
    <source>
        <dbReference type="ARBA" id="ARBA00022679"/>
    </source>
</evidence>
<dbReference type="EC" id="2.7.11.1" evidence="1"/>
<evidence type="ECO:0000256" key="2">
    <source>
        <dbReference type="ARBA" id="ARBA00022527"/>
    </source>
</evidence>
<evidence type="ECO:0000256" key="5">
    <source>
        <dbReference type="ARBA" id="ARBA00022777"/>
    </source>
</evidence>